<dbReference type="STRING" id="170623.SAMN04244579_02935"/>
<gene>
    <name evidence="1" type="ORF">SAMN04244579_02935</name>
</gene>
<sequence>MGSPILAGEGDPRDGMLWISSADWFGTYVLPPVLARFSLSHSKVVVELVSGARLFAACAASVESGRGGYAW</sequence>
<organism evidence="1 2">
    <name type="scientific">Azotobacter beijerinckii</name>
    <dbReference type="NCBI Taxonomy" id="170623"/>
    <lineage>
        <taxon>Bacteria</taxon>
        <taxon>Pseudomonadati</taxon>
        <taxon>Pseudomonadota</taxon>
        <taxon>Gammaproteobacteria</taxon>
        <taxon>Pseudomonadales</taxon>
        <taxon>Pseudomonadaceae</taxon>
        <taxon>Azotobacter</taxon>
    </lineage>
</organism>
<protein>
    <recommendedName>
        <fullName evidence="3">LysR substrate binding domain-containing protein</fullName>
    </recommendedName>
</protein>
<dbReference type="Proteomes" id="UP000199005">
    <property type="component" value="Unassembled WGS sequence"/>
</dbReference>
<dbReference type="EMBL" id="FNYO01000034">
    <property type="protein sequence ID" value="SEJ05082.1"/>
    <property type="molecule type" value="Genomic_DNA"/>
</dbReference>
<reference evidence="1 2" key="1">
    <citation type="submission" date="2016-10" db="EMBL/GenBank/DDBJ databases">
        <authorList>
            <person name="de Groot N.N."/>
        </authorList>
    </citation>
    <scope>NUCLEOTIDE SEQUENCE [LARGE SCALE GENOMIC DNA]</scope>
    <source>
        <strain evidence="1 2">DSM 1041</strain>
    </source>
</reference>
<evidence type="ECO:0000313" key="2">
    <source>
        <dbReference type="Proteomes" id="UP000199005"/>
    </source>
</evidence>
<evidence type="ECO:0000313" key="1">
    <source>
        <dbReference type="EMBL" id="SEJ05082.1"/>
    </source>
</evidence>
<evidence type="ECO:0008006" key="3">
    <source>
        <dbReference type="Google" id="ProtNLM"/>
    </source>
</evidence>
<dbReference type="RefSeq" id="WP_090900610.1">
    <property type="nucleotide sequence ID" value="NZ_FNYO01000034.1"/>
</dbReference>
<dbReference type="AlphaFoldDB" id="A0A1H6VXZ6"/>
<accession>A0A1H6VXZ6</accession>
<name>A0A1H6VXZ6_9GAMM</name>
<proteinExistence type="predicted"/>
<dbReference type="SUPFAM" id="SSF53850">
    <property type="entry name" value="Periplasmic binding protein-like II"/>
    <property type="match status" value="1"/>
</dbReference>